<dbReference type="InterPro" id="IPR036890">
    <property type="entry name" value="HATPase_C_sf"/>
</dbReference>
<dbReference type="PANTHER" id="PTHR35526">
    <property type="entry name" value="ANTI-SIGMA-F FACTOR RSBW-RELATED"/>
    <property type="match status" value="1"/>
</dbReference>
<dbReference type="InterPro" id="IPR003594">
    <property type="entry name" value="HATPase_dom"/>
</dbReference>
<dbReference type="CDD" id="cd16936">
    <property type="entry name" value="HATPase_RsbW-like"/>
    <property type="match status" value="1"/>
</dbReference>
<keyword evidence="1" id="KW-0418">Kinase</keyword>
<dbReference type="InterPro" id="IPR050267">
    <property type="entry name" value="Anti-sigma-factor_SerPK"/>
</dbReference>
<dbReference type="Pfam" id="PF13581">
    <property type="entry name" value="HATPase_c_2"/>
    <property type="match status" value="1"/>
</dbReference>
<keyword evidence="4" id="KW-1185">Reference proteome</keyword>
<sequence length="191" mass="19894">MADQSTDVRLSAPGHPAAGLRRRLAGRMVWRRDFAGRPDQAREARALVRALLADTGLADDAELVTAELVSNALLHTRSGAPGGHFAVEVIRRPNGVRVGVYDLGGPAGGTGRVPDAEPAGPRSAGYLDTAAAGEPWPREGGRGLAVVAALARRVGWDGDPAGGHLVWAVLPIRQADPIPGTPDHQRPDTPA</sequence>
<evidence type="ECO:0000313" key="3">
    <source>
        <dbReference type="EMBL" id="GII80514.1"/>
    </source>
</evidence>
<dbReference type="AlphaFoldDB" id="A0A919R6G5"/>
<keyword evidence="1" id="KW-0723">Serine/threonine-protein kinase</keyword>
<evidence type="ECO:0000313" key="4">
    <source>
        <dbReference type="Proteomes" id="UP000655287"/>
    </source>
</evidence>
<accession>A0A919R6G5</accession>
<organism evidence="3 4">
    <name type="scientific">Sphaerisporangium rufum</name>
    <dbReference type="NCBI Taxonomy" id="1381558"/>
    <lineage>
        <taxon>Bacteria</taxon>
        <taxon>Bacillati</taxon>
        <taxon>Actinomycetota</taxon>
        <taxon>Actinomycetes</taxon>
        <taxon>Streptosporangiales</taxon>
        <taxon>Streptosporangiaceae</taxon>
        <taxon>Sphaerisporangium</taxon>
    </lineage>
</organism>
<reference evidence="3" key="1">
    <citation type="submission" date="2021-01" db="EMBL/GenBank/DDBJ databases">
        <title>Whole genome shotgun sequence of Sphaerisporangium rufum NBRC 109079.</title>
        <authorList>
            <person name="Komaki H."/>
            <person name="Tamura T."/>
        </authorList>
    </citation>
    <scope>NUCLEOTIDE SEQUENCE</scope>
    <source>
        <strain evidence="3">NBRC 109079</strain>
    </source>
</reference>
<gene>
    <name evidence="3" type="ORF">Sru01_54960</name>
</gene>
<evidence type="ECO:0000256" key="1">
    <source>
        <dbReference type="ARBA" id="ARBA00022527"/>
    </source>
</evidence>
<dbReference type="EMBL" id="BOOU01000074">
    <property type="protein sequence ID" value="GII80514.1"/>
    <property type="molecule type" value="Genomic_DNA"/>
</dbReference>
<keyword evidence="1" id="KW-0808">Transferase</keyword>
<evidence type="ECO:0000259" key="2">
    <source>
        <dbReference type="Pfam" id="PF13581"/>
    </source>
</evidence>
<dbReference type="Gene3D" id="3.30.565.10">
    <property type="entry name" value="Histidine kinase-like ATPase, C-terminal domain"/>
    <property type="match status" value="1"/>
</dbReference>
<protein>
    <recommendedName>
        <fullName evidence="2">Histidine kinase/HSP90-like ATPase domain-containing protein</fullName>
    </recommendedName>
</protein>
<comment type="caution">
    <text evidence="3">The sequence shown here is derived from an EMBL/GenBank/DDBJ whole genome shotgun (WGS) entry which is preliminary data.</text>
</comment>
<dbReference type="Proteomes" id="UP000655287">
    <property type="component" value="Unassembled WGS sequence"/>
</dbReference>
<dbReference type="SUPFAM" id="SSF55874">
    <property type="entry name" value="ATPase domain of HSP90 chaperone/DNA topoisomerase II/histidine kinase"/>
    <property type="match status" value="1"/>
</dbReference>
<name>A0A919R6G5_9ACTN</name>
<dbReference type="PANTHER" id="PTHR35526:SF3">
    <property type="entry name" value="ANTI-SIGMA-F FACTOR RSBW"/>
    <property type="match status" value="1"/>
</dbReference>
<proteinExistence type="predicted"/>
<dbReference type="RefSeq" id="WP_203991376.1">
    <property type="nucleotide sequence ID" value="NZ_BOOU01000074.1"/>
</dbReference>
<dbReference type="GO" id="GO:0004674">
    <property type="term" value="F:protein serine/threonine kinase activity"/>
    <property type="evidence" value="ECO:0007669"/>
    <property type="project" value="UniProtKB-KW"/>
</dbReference>
<feature type="domain" description="Histidine kinase/HSP90-like ATPase" evidence="2">
    <location>
        <begin position="35"/>
        <end position="165"/>
    </location>
</feature>